<organism evidence="2 3">
    <name type="scientific">Aspergillus pseudoustus</name>
    <dbReference type="NCBI Taxonomy" id="1810923"/>
    <lineage>
        <taxon>Eukaryota</taxon>
        <taxon>Fungi</taxon>
        <taxon>Dikarya</taxon>
        <taxon>Ascomycota</taxon>
        <taxon>Pezizomycotina</taxon>
        <taxon>Eurotiomycetes</taxon>
        <taxon>Eurotiomycetidae</taxon>
        <taxon>Eurotiales</taxon>
        <taxon>Aspergillaceae</taxon>
        <taxon>Aspergillus</taxon>
        <taxon>Aspergillus subgen. Nidulantes</taxon>
    </lineage>
</organism>
<comment type="caution">
    <text evidence="2">The sequence shown here is derived from an EMBL/GenBank/DDBJ whole genome shotgun (WGS) entry which is preliminary data.</text>
</comment>
<sequence length="93" mass="9923">MNKNYSGGGRSKQIVALNQEGAFSVTLTLAPFLFPATVLPLNPPAVRLARGGGKEKKIRPATKARHKAHTSGHMLQHSSGHVTILLGDQESRA</sequence>
<proteinExistence type="predicted"/>
<feature type="region of interest" description="Disordered" evidence="1">
    <location>
        <begin position="67"/>
        <end position="93"/>
    </location>
</feature>
<evidence type="ECO:0000313" key="3">
    <source>
        <dbReference type="Proteomes" id="UP001610446"/>
    </source>
</evidence>
<name>A0ABR4JRF8_9EURO</name>
<dbReference type="Proteomes" id="UP001610446">
    <property type="component" value="Unassembled WGS sequence"/>
</dbReference>
<accession>A0ABR4JRF8</accession>
<evidence type="ECO:0000256" key="1">
    <source>
        <dbReference type="SAM" id="MobiDB-lite"/>
    </source>
</evidence>
<keyword evidence="3" id="KW-1185">Reference proteome</keyword>
<gene>
    <name evidence="2" type="ORF">BJY01DRAFT_217268</name>
</gene>
<reference evidence="2 3" key="1">
    <citation type="submission" date="2024-07" db="EMBL/GenBank/DDBJ databases">
        <title>Section-level genome sequencing and comparative genomics of Aspergillus sections Usti and Cavernicolus.</title>
        <authorList>
            <consortium name="Lawrence Berkeley National Laboratory"/>
            <person name="Nybo J.L."/>
            <person name="Vesth T.C."/>
            <person name="Theobald S."/>
            <person name="Frisvad J.C."/>
            <person name="Larsen T.O."/>
            <person name="Kjaerboelling I."/>
            <person name="Rothschild-Mancinelli K."/>
            <person name="Lyhne E.K."/>
            <person name="Kogle M.E."/>
            <person name="Barry K."/>
            <person name="Clum A."/>
            <person name="Na H."/>
            <person name="Ledsgaard L."/>
            <person name="Lin J."/>
            <person name="Lipzen A."/>
            <person name="Kuo A."/>
            <person name="Riley R."/>
            <person name="Mondo S."/>
            <person name="Labutti K."/>
            <person name="Haridas S."/>
            <person name="Pangalinan J."/>
            <person name="Salamov A.A."/>
            <person name="Simmons B.A."/>
            <person name="Magnuson J.K."/>
            <person name="Chen J."/>
            <person name="Drula E."/>
            <person name="Henrissat B."/>
            <person name="Wiebenga A."/>
            <person name="Lubbers R.J."/>
            <person name="Gomes A.C."/>
            <person name="Makela M.R."/>
            <person name="Stajich J."/>
            <person name="Grigoriev I.V."/>
            <person name="Mortensen U.H."/>
            <person name="De Vries R.P."/>
            <person name="Baker S.E."/>
            <person name="Andersen M.R."/>
        </authorList>
    </citation>
    <scope>NUCLEOTIDE SEQUENCE [LARGE SCALE GENOMIC DNA]</scope>
    <source>
        <strain evidence="2 3">CBS 123904</strain>
    </source>
</reference>
<evidence type="ECO:0000313" key="2">
    <source>
        <dbReference type="EMBL" id="KAL2841543.1"/>
    </source>
</evidence>
<dbReference type="EMBL" id="JBFXLU010000108">
    <property type="protein sequence ID" value="KAL2841543.1"/>
    <property type="molecule type" value="Genomic_DNA"/>
</dbReference>
<protein>
    <submittedName>
        <fullName evidence="2">Uncharacterized protein</fullName>
    </submittedName>
</protein>